<feature type="region of interest" description="Disordered" evidence="1">
    <location>
        <begin position="116"/>
        <end position="202"/>
    </location>
</feature>
<feature type="compositionally biased region" description="Basic and acidic residues" evidence="1">
    <location>
        <begin position="156"/>
        <end position="168"/>
    </location>
</feature>
<evidence type="ECO:0000313" key="3">
    <source>
        <dbReference type="Proteomes" id="UP000191024"/>
    </source>
</evidence>
<reference evidence="2 3" key="1">
    <citation type="submission" date="2016-03" db="EMBL/GenBank/DDBJ databases">
        <authorList>
            <person name="Devillers H."/>
        </authorList>
    </citation>
    <scope>NUCLEOTIDE SEQUENCE [LARGE SCALE GENOMIC DNA]</scope>
    <source>
        <strain evidence="2">CBS 11717</strain>
    </source>
</reference>
<protein>
    <submittedName>
        <fullName evidence="2">LAMI_0G08504g1_1</fullName>
    </submittedName>
</protein>
<organism evidence="2 3">
    <name type="scientific">Lachancea mirantina</name>
    <dbReference type="NCBI Taxonomy" id="1230905"/>
    <lineage>
        <taxon>Eukaryota</taxon>
        <taxon>Fungi</taxon>
        <taxon>Dikarya</taxon>
        <taxon>Ascomycota</taxon>
        <taxon>Saccharomycotina</taxon>
        <taxon>Saccharomycetes</taxon>
        <taxon>Saccharomycetales</taxon>
        <taxon>Saccharomycetaceae</taxon>
        <taxon>Lachancea</taxon>
    </lineage>
</organism>
<name>A0A1G4K9Z4_9SACH</name>
<proteinExistence type="predicted"/>
<dbReference type="Proteomes" id="UP000191024">
    <property type="component" value="Chromosome G"/>
</dbReference>
<evidence type="ECO:0000256" key="1">
    <source>
        <dbReference type="SAM" id="MobiDB-lite"/>
    </source>
</evidence>
<sequence length="202" mass="22641">MIFEHSEFGMLSGTQGWTQGLKQELTQGGMSQLSFEGQSNQMQDILDLVITDPLHVTSEFSSLAVGGDIHSRSVPVEEMVTVNVTDLLLEPEGGNKTLVGPMEFMHHVNRDLSRDFEKNSDDHNSMLAGNQLLRPSLKTRKSNPFYSPPKHIRKMIVKERSKKPESRRQSSSRSAQAIDSMSQAMYPARPGELTLKRRETIG</sequence>
<dbReference type="EMBL" id="LT598469">
    <property type="protein sequence ID" value="SCV00975.1"/>
    <property type="molecule type" value="Genomic_DNA"/>
</dbReference>
<accession>A0A1G4K9Z4</accession>
<evidence type="ECO:0000313" key="2">
    <source>
        <dbReference type="EMBL" id="SCV00975.1"/>
    </source>
</evidence>
<dbReference type="AlphaFoldDB" id="A0A1G4K9Z4"/>
<gene>
    <name evidence="2" type="ORF">LAMI_0G08504G</name>
</gene>
<keyword evidence="3" id="KW-1185">Reference proteome</keyword>